<organism evidence="1">
    <name type="scientific">Fusarium oxysporum Fo47</name>
    <dbReference type="NCBI Taxonomy" id="660027"/>
    <lineage>
        <taxon>Eukaryota</taxon>
        <taxon>Fungi</taxon>
        <taxon>Dikarya</taxon>
        <taxon>Ascomycota</taxon>
        <taxon>Pezizomycotina</taxon>
        <taxon>Sordariomycetes</taxon>
        <taxon>Hypocreomycetidae</taxon>
        <taxon>Hypocreales</taxon>
        <taxon>Nectriaceae</taxon>
        <taxon>Fusarium</taxon>
        <taxon>Fusarium oxysporum species complex</taxon>
    </lineage>
</organism>
<name>W9KAA5_FUSOX</name>
<proteinExistence type="predicted"/>
<dbReference type="HOGENOM" id="CLU_3143086_0_0_1"/>
<sequence length="49" mass="5469">MWRGLIFVPATNPQNPTTVAIVYNSNNELSSEVVKMVSLSNLSEIEFMP</sequence>
<gene>
    <name evidence="1" type="ORF">FOZG_06641</name>
</gene>
<dbReference type="VEuPathDB" id="FungiDB:FOZG_06641"/>
<evidence type="ECO:0000313" key="1">
    <source>
        <dbReference type="EMBL" id="EWZ41271.1"/>
    </source>
</evidence>
<accession>W9KAA5</accession>
<protein>
    <submittedName>
        <fullName evidence="1">Uncharacterized protein</fullName>
    </submittedName>
</protein>
<dbReference type="Proteomes" id="UP000030766">
    <property type="component" value="Unassembled WGS sequence"/>
</dbReference>
<dbReference type="AlphaFoldDB" id="W9KAA5"/>
<reference evidence="1" key="1">
    <citation type="submission" date="2011-06" db="EMBL/GenBank/DDBJ databases">
        <title>The Genome Sequence of Fusarium oxysporum Fo47.</title>
        <authorList>
            <consortium name="The Broad Institute Genome Sequencing Platform"/>
            <person name="Ma L.-J."/>
            <person name="Gale L.R."/>
            <person name="Schwartz D.C."/>
            <person name="Zhou S."/>
            <person name="Corby-Kistler H."/>
            <person name="Young S.K."/>
            <person name="Zeng Q."/>
            <person name="Gargeya S."/>
            <person name="Fitzgerald M."/>
            <person name="Haas B."/>
            <person name="Abouelleil A."/>
            <person name="Alvarado L."/>
            <person name="Arachchi H.M."/>
            <person name="Berlin A."/>
            <person name="Brown A."/>
            <person name="Chapman S.B."/>
            <person name="Chen Z."/>
            <person name="Dunbar C."/>
            <person name="Freedman E."/>
            <person name="Gearin G."/>
            <person name="Gellesch M."/>
            <person name="Goldberg J."/>
            <person name="Griggs A."/>
            <person name="Gujja S."/>
            <person name="Heiman D."/>
            <person name="Howarth C."/>
            <person name="Larson L."/>
            <person name="Lui A."/>
            <person name="MacDonald P.J.P."/>
            <person name="Mehta T."/>
            <person name="Montmayeur A."/>
            <person name="Murphy C."/>
            <person name="Neiman D."/>
            <person name="Pearson M."/>
            <person name="Priest M."/>
            <person name="Roberts A."/>
            <person name="Saif S."/>
            <person name="Shea T."/>
            <person name="Shenoy N."/>
            <person name="Sisk P."/>
            <person name="Stolte C."/>
            <person name="Sykes S."/>
            <person name="Wortman J."/>
            <person name="Nusbaum C."/>
            <person name="Birren B."/>
        </authorList>
    </citation>
    <scope>NUCLEOTIDE SEQUENCE [LARGE SCALE GENOMIC DNA]</scope>
    <source>
        <strain evidence="1">Fo47</strain>
    </source>
</reference>
<dbReference type="EMBL" id="JH717899">
    <property type="protein sequence ID" value="EWZ41271.1"/>
    <property type="molecule type" value="Genomic_DNA"/>
</dbReference>
<reference evidence="1" key="2">
    <citation type="submission" date="2012-06" db="EMBL/GenBank/DDBJ databases">
        <title>Annotation of the Genome Sequence of Fusarium oxysporum Fo47.</title>
        <authorList>
            <consortium name="The Broad Institute Genomics Platform"/>
            <person name="Ma L.-J."/>
            <person name="Corby-Kistler H."/>
            <person name="Broz K."/>
            <person name="Gale L.R."/>
            <person name="Jonkers W."/>
            <person name="O'Donnell K."/>
            <person name="Ploetz R."/>
            <person name="Steinberg C."/>
            <person name="Schwartz D.C."/>
            <person name="VanEtten H."/>
            <person name="Zhou S."/>
            <person name="Young S.K."/>
            <person name="Zeng Q."/>
            <person name="Gargeya S."/>
            <person name="Fitzgerald M."/>
            <person name="Abouelleil A."/>
            <person name="Alvarado L."/>
            <person name="Chapman S.B."/>
            <person name="Gainer-Dewar J."/>
            <person name="Goldberg J."/>
            <person name="Griggs A."/>
            <person name="Gujja S."/>
            <person name="Hansen M."/>
            <person name="Howarth C."/>
            <person name="Imamovic A."/>
            <person name="Ireland A."/>
            <person name="Larimer J."/>
            <person name="McCowan C."/>
            <person name="Murphy C."/>
            <person name="Pearson M."/>
            <person name="Poon T.W."/>
            <person name="Priest M."/>
            <person name="Roberts A."/>
            <person name="Saif S."/>
            <person name="Shea T."/>
            <person name="Sykes S."/>
            <person name="Wortman J."/>
            <person name="Nusbaum C."/>
            <person name="Birren B."/>
        </authorList>
    </citation>
    <scope>NUCLEOTIDE SEQUENCE</scope>
    <source>
        <strain evidence="1">Fo47</strain>
    </source>
</reference>